<dbReference type="Pfam" id="PF14923">
    <property type="entry name" value="CCDC142"/>
    <property type="match status" value="1"/>
</dbReference>
<dbReference type="OrthoDB" id="6579237at2759"/>
<evidence type="ECO:0000313" key="3">
    <source>
        <dbReference type="EMBL" id="CAG9865368.1"/>
    </source>
</evidence>
<dbReference type="PANTHER" id="PTHR21436:SF2">
    <property type="entry name" value="COILED-COIL DOMAIN-CONTAINING PROTEIN 142"/>
    <property type="match status" value="1"/>
</dbReference>
<name>A0A9N9XUZ5_PHYSR</name>
<evidence type="ECO:0000313" key="4">
    <source>
        <dbReference type="Proteomes" id="UP001153712"/>
    </source>
</evidence>
<protein>
    <recommendedName>
        <fullName evidence="2">Coiled-coil protein 142 C-terminal domain-containing protein</fullName>
    </recommendedName>
</protein>
<dbReference type="Proteomes" id="UP001153712">
    <property type="component" value="Chromosome 9"/>
</dbReference>
<dbReference type="AlphaFoldDB" id="A0A9N9XUZ5"/>
<gene>
    <name evidence="3" type="ORF">PHYEVI_LOCUS11603</name>
</gene>
<accession>A0A9N9XUZ5</accession>
<feature type="compositionally biased region" description="Basic and acidic residues" evidence="1">
    <location>
        <begin position="688"/>
        <end position="708"/>
    </location>
</feature>
<sequence length="744" mass="83928">MFWNSQIIQKWLPADVSQRKELFDDCKLLNSTCESLADRLEALSNQLRSKPGSKFNPLIHENDLQLTDIEDVTVTLESIAKTYANLMLELSEASSGARTLHKEKLKMWKTVLRKAESKLIYFVQEIIGEITHLFIYYGEFLLTRTLRVSLSYNALLDVDKKHDASNDNSICKNTCPYLIFPVRKVSATRLLRIVAHKRAELCCHKLIDCLLDAYKTCENSDDDDGSDNSSLEIYATLTKHLNVPETTRARRDAPPAGDVADGFASLEELIFYEEKNLLDLLDVAVKTAPALLGEDGVVSTGEPRVRPEALDKLLEFYEQVLWSEVGNFLEHTVLWWSSSPLAARPPHSSQHLREWLVRFIPTADVSPVVLSALASLADALGVHVTSTSWDQRFRLALVAAGTTGNRETGGLFAEVLQDLVMLCNQCESTPEWIVGAPLDELPLVEQIPVLHRLDHSVHTARLWAINECKKIVNGWNVSGFFAVIHEDTVNCVDQLNGLRLADHSAEIEKKGISVHVEVCALMRAKLVSEVKANFDKLKEAHKECVDGLASVCRTICLANLQMIFPRNAVWKKTEALANETPSPFVDEYLNQIIVPVLKSTEDYAITNMILTLLCESWLDHIYVNRIKFSRSGACQLLCDFGYVSTWLTQYEIKESMRKKLLKNEALKRCEGVGRLLLRRPGEKIKMTDKNKNVQAKRVEDSSDEDGKGELMPAEMYVPNQEQWLELRAIKKKTSFPMPICCGEP</sequence>
<reference evidence="3" key="1">
    <citation type="submission" date="2022-01" db="EMBL/GenBank/DDBJ databases">
        <authorList>
            <person name="King R."/>
        </authorList>
    </citation>
    <scope>NUCLEOTIDE SEQUENCE</scope>
</reference>
<feature type="domain" description="Coiled-coil protein 142 C-terminal" evidence="2">
    <location>
        <begin position="321"/>
        <end position="687"/>
    </location>
</feature>
<evidence type="ECO:0000256" key="1">
    <source>
        <dbReference type="SAM" id="MobiDB-lite"/>
    </source>
</evidence>
<evidence type="ECO:0000259" key="2">
    <source>
        <dbReference type="Pfam" id="PF14923"/>
    </source>
</evidence>
<dbReference type="InterPro" id="IPR026700">
    <property type="entry name" value="CCDC142"/>
</dbReference>
<dbReference type="PANTHER" id="PTHR21436">
    <property type="entry name" value="COILED-COIL DOMAIN-CONTAINING PROTEIN 142"/>
    <property type="match status" value="1"/>
</dbReference>
<dbReference type="EMBL" id="OU900102">
    <property type="protein sequence ID" value="CAG9865368.1"/>
    <property type="molecule type" value="Genomic_DNA"/>
</dbReference>
<dbReference type="InterPro" id="IPR055350">
    <property type="entry name" value="CCDC142_C"/>
</dbReference>
<keyword evidence="4" id="KW-1185">Reference proteome</keyword>
<proteinExistence type="predicted"/>
<organism evidence="3 4">
    <name type="scientific">Phyllotreta striolata</name>
    <name type="common">Striped flea beetle</name>
    <name type="synonym">Crioceris striolata</name>
    <dbReference type="NCBI Taxonomy" id="444603"/>
    <lineage>
        <taxon>Eukaryota</taxon>
        <taxon>Metazoa</taxon>
        <taxon>Ecdysozoa</taxon>
        <taxon>Arthropoda</taxon>
        <taxon>Hexapoda</taxon>
        <taxon>Insecta</taxon>
        <taxon>Pterygota</taxon>
        <taxon>Neoptera</taxon>
        <taxon>Endopterygota</taxon>
        <taxon>Coleoptera</taxon>
        <taxon>Polyphaga</taxon>
        <taxon>Cucujiformia</taxon>
        <taxon>Chrysomeloidea</taxon>
        <taxon>Chrysomelidae</taxon>
        <taxon>Galerucinae</taxon>
        <taxon>Alticini</taxon>
        <taxon>Phyllotreta</taxon>
    </lineage>
</organism>
<feature type="region of interest" description="Disordered" evidence="1">
    <location>
        <begin position="688"/>
        <end position="709"/>
    </location>
</feature>